<evidence type="ECO:0000313" key="1">
    <source>
        <dbReference type="EMBL" id="KAI5649849.1"/>
    </source>
</evidence>
<name>A0ACB9ZQ70_CATRO</name>
<gene>
    <name evidence="1" type="ORF">M9H77_35854</name>
</gene>
<keyword evidence="2" id="KW-1185">Reference proteome</keyword>
<sequence length="134" mass="15565">MITNDIALEKEGDRKRELEASRRWELLLGKKDEHSVTYCPCKARGNHFFLKKGEVKVHLVIRGFIDPLEHEWKIVIKMTPQDKLDEHLQMSEVEPYLTQSLDDDVAFQKEDIVGVREGAETMILDMVDNVADQE</sequence>
<organism evidence="1 2">
    <name type="scientific">Catharanthus roseus</name>
    <name type="common">Madagascar periwinkle</name>
    <name type="synonym">Vinca rosea</name>
    <dbReference type="NCBI Taxonomy" id="4058"/>
    <lineage>
        <taxon>Eukaryota</taxon>
        <taxon>Viridiplantae</taxon>
        <taxon>Streptophyta</taxon>
        <taxon>Embryophyta</taxon>
        <taxon>Tracheophyta</taxon>
        <taxon>Spermatophyta</taxon>
        <taxon>Magnoliopsida</taxon>
        <taxon>eudicotyledons</taxon>
        <taxon>Gunneridae</taxon>
        <taxon>Pentapetalae</taxon>
        <taxon>asterids</taxon>
        <taxon>lamiids</taxon>
        <taxon>Gentianales</taxon>
        <taxon>Apocynaceae</taxon>
        <taxon>Rauvolfioideae</taxon>
        <taxon>Vinceae</taxon>
        <taxon>Catharanthinae</taxon>
        <taxon>Catharanthus</taxon>
    </lineage>
</organism>
<evidence type="ECO:0000313" key="2">
    <source>
        <dbReference type="Proteomes" id="UP001060085"/>
    </source>
</evidence>
<reference evidence="2" key="1">
    <citation type="journal article" date="2023" name="Nat. Plants">
        <title>Single-cell RNA sequencing provides a high-resolution roadmap for understanding the multicellular compartmentation of specialized metabolism.</title>
        <authorList>
            <person name="Sun S."/>
            <person name="Shen X."/>
            <person name="Li Y."/>
            <person name="Li Y."/>
            <person name="Wang S."/>
            <person name="Li R."/>
            <person name="Zhang H."/>
            <person name="Shen G."/>
            <person name="Guo B."/>
            <person name="Wei J."/>
            <person name="Xu J."/>
            <person name="St-Pierre B."/>
            <person name="Chen S."/>
            <person name="Sun C."/>
        </authorList>
    </citation>
    <scope>NUCLEOTIDE SEQUENCE [LARGE SCALE GENOMIC DNA]</scope>
</reference>
<accession>A0ACB9ZQ70</accession>
<comment type="caution">
    <text evidence="1">The sequence shown here is derived from an EMBL/GenBank/DDBJ whole genome shotgun (WGS) entry which is preliminary data.</text>
</comment>
<dbReference type="EMBL" id="CM044708">
    <property type="protein sequence ID" value="KAI5649849.1"/>
    <property type="molecule type" value="Genomic_DNA"/>
</dbReference>
<proteinExistence type="predicted"/>
<dbReference type="Proteomes" id="UP001060085">
    <property type="component" value="Linkage Group LG08"/>
</dbReference>
<protein>
    <submittedName>
        <fullName evidence="1">Uncharacterized protein</fullName>
    </submittedName>
</protein>